<dbReference type="RefSeq" id="WP_103959814.1">
    <property type="nucleotide sequence ID" value="NZ_FNVT01000010.1"/>
</dbReference>
<proteinExistence type="predicted"/>
<dbReference type="AlphaFoldDB" id="A0A1H6EK79"/>
<evidence type="ECO:0000313" key="1">
    <source>
        <dbReference type="EMBL" id="SEG97154.1"/>
    </source>
</evidence>
<dbReference type="NCBIfam" id="TIGR01552">
    <property type="entry name" value="phd_fam"/>
    <property type="match status" value="1"/>
</dbReference>
<sequence length="177" mass="19211">MIDSERPSYDELEARFGPPLGVEEARARWGTLISAARSGTTTLITRERWEWAALVPMSAVPGMLSGLPVLSLSTARAKLGDIVRQAAQPYDEGPLLLTRHRTPVAALVAARRLLDRPAPQRRPPLEELLTEGRTITLARGPQDDIAAIARDRDGTVMAAGSGGDIAEALRSLRDQRD</sequence>
<evidence type="ECO:0000313" key="2">
    <source>
        <dbReference type="Proteomes" id="UP000236732"/>
    </source>
</evidence>
<dbReference type="Proteomes" id="UP000236732">
    <property type="component" value="Unassembled WGS sequence"/>
</dbReference>
<organism evidence="1 2">
    <name type="scientific">Nonomuraea solani</name>
    <dbReference type="NCBI Taxonomy" id="1144553"/>
    <lineage>
        <taxon>Bacteria</taxon>
        <taxon>Bacillati</taxon>
        <taxon>Actinomycetota</taxon>
        <taxon>Actinomycetes</taxon>
        <taxon>Streptosporangiales</taxon>
        <taxon>Streptosporangiaceae</taxon>
        <taxon>Nonomuraea</taxon>
    </lineage>
</organism>
<dbReference type="OrthoDB" id="965929at2"/>
<accession>A0A1H6EK79</accession>
<keyword evidence="2" id="KW-1185">Reference proteome</keyword>
<protein>
    <submittedName>
        <fullName evidence="1">Prevent-host-death family protein</fullName>
    </submittedName>
</protein>
<dbReference type="EMBL" id="FNVT01000010">
    <property type="protein sequence ID" value="SEG97154.1"/>
    <property type="molecule type" value="Genomic_DNA"/>
</dbReference>
<name>A0A1H6EK79_9ACTN</name>
<reference evidence="1 2" key="1">
    <citation type="submission" date="2016-10" db="EMBL/GenBank/DDBJ databases">
        <authorList>
            <person name="de Groot N.N."/>
        </authorList>
    </citation>
    <scope>NUCLEOTIDE SEQUENCE [LARGE SCALE GENOMIC DNA]</scope>
    <source>
        <strain evidence="1 2">CGMCC 4.7037</strain>
    </source>
</reference>
<gene>
    <name evidence="1" type="ORF">SAMN05444920_110233</name>
</gene>